<accession>A0A8D2A7Z4</accession>
<feature type="compositionally biased region" description="Basic and acidic residues" evidence="1">
    <location>
        <begin position="74"/>
        <end position="87"/>
    </location>
</feature>
<sequence>MQPHALFCAQELHALEVAGQEEVAQIKARAALREGTVPEDQVLLLAGTPREEEAPRKVPGRCRGKGQSPTLAGQEKKIIISGEERKKKDQRIKKIH</sequence>
<evidence type="ECO:0000256" key="1">
    <source>
        <dbReference type="SAM" id="MobiDB-lite"/>
    </source>
</evidence>
<reference evidence="2" key="1">
    <citation type="submission" date="2025-08" db="UniProtKB">
        <authorList>
            <consortium name="Ensembl"/>
        </authorList>
    </citation>
    <scope>IDENTIFICATION</scope>
</reference>
<feature type="region of interest" description="Disordered" evidence="1">
    <location>
        <begin position="49"/>
        <end position="96"/>
    </location>
</feature>
<dbReference type="AlphaFoldDB" id="A0A8D2A7Z4"/>
<organism evidence="2 3">
    <name type="scientific">Sus scrofa</name>
    <name type="common">Pig</name>
    <dbReference type="NCBI Taxonomy" id="9823"/>
    <lineage>
        <taxon>Eukaryota</taxon>
        <taxon>Metazoa</taxon>
        <taxon>Chordata</taxon>
        <taxon>Craniata</taxon>
        <taxon>Vertebrata</taxon>
        <taxon>Euteleostomi</taxon>
        <taxon>Mammalia</taxon>
        <taxon>Eutheria</taxon>
        <taxon>Laurasiatheria</taxon>
        <taxon>Artiodactyla</taxon>
        <taxon>Suina</taxon>
        <taxon>Suidae</taxon>
        <taxon>Sus</taxon>
    </lineage>
</organism>
<protein>
    <submittedName>
        <fullName evidence="2">Uncharacterized protein</fullName>
    </submittedName>
</protein>
<dbReference type="InterPro" id="IPR029071">
    <property type="entry name" value="Ubiquitin-like_domsf"/>
</dbReference>
<evidence type="ECO:0000313" key="3">
    <source>
        <dbReference type="Proteomes" id="UP000694725"/>
    </source>
</evidence>
<dbReference type="SUPFAM" id="SSF54236">
    <property type="entry name" value="Ubiquitin-like"/>
    <property type="match status" value="1"/>
</dbReference>
<dbReference type="Ensembl" id="ENSSSCT00065104711.1">
    <property type="protein sequence ID" value="ENSSSCP00065046479.1"/>
    <property type="gene ID" value="ENSSSCG00065075823.1"/>
</dbReference>
<dbReference type="Proteomes" id="UP000694725">
    <property type="component" value="Unplaced"/>
</dbReference>
<name>A0A8D2A7Z4_PIG</name>
<evidence type="ECO:0000313" key="2">
    <source>
        <dbReference type="Ensembl" id="ENSSSCP00065046479.1"/>
    </source>
</evidence>
<proteinExistence type="predicted"/>